<reference evidence="2" key="1">
    <citation type="journal article" date="2019" name="Microbiol. Immunol.">
        <title>Molecular and phenotypic characterization of Leptospira johnsonii sp. nov., Leptospira ellinghausenii sp. nov. and Leptospira ryugenii sp. nov. isolated from soil and water in Japan.</title>
        <authorList>
            <person name="Masuzawa T."/>
            <person name="Saito M."/>
            <person name="Nakao R."/>
            <person name="Nikaido Y."/>
            <person name="Matsumoto M."/>
            <person name="Ogawa M."/>
            <person name="Yokoyama M."/>
            <person name="Hidaka Y."/>
            <person name="Tomita J."/>
            <person name="Sakakibara K."/>
            <person name="Suzuki K."/>
            <person name="Yasuda S."/>
            <person name="Sato H."/>
            <person name="Yamaguchi M."/>
            <person name="Yoshida S.I."/>
            <person name="Koizumi N."/>
            <person name="Kawamura Y."/>
        </authorList>
    </citation>
    <scope>NUCLEOTIDE SEQUENCE [LARGE SCALE GENOMIC DNA]</scope>
    <source>
        <strain evidence="2">E18</strain>
    </source>
</reference>
<proteinExistence type="predicted"/>
<sequence>MVPSTPINPIINLPKEIFQAQNQFTEKLMKLAVEEKLGPVANSERLLDIYC</sequence>
<dbReference type="RefSeq" id="WP_167396490.1">
    <property type="nucleotide sequence ID" value="NZ_BFAZ01000002.1"/>
</dbReference>
<gene>
    <name evidence="1" type="ORF">LPTSP2_02980</name>
</gene>
<organism evidence="1 2">
    <name type="scientific">Leptospira ellinghausenii</name>
    <dbReference type="NCBI Taxonomy" id="1917822"/>
    <lineage>
        <taxon>Bacteria</taxon>
        <taxon>Pseudomonadati</taxon>
        <taxon>Spirochaetota</taxon>
        <taxon>Spirochaetia</taxon>
        <taxon>Leptospirales</taxon>
        <taxon>Leptospiraceae</taxon>
        <taxon>Leptospira</taxon>
    </lineage>
</organism>
<dbReference type="Proteomes" id="UP000245206">
    <property type="component" value="Unassembled WGS sequence"/>
</dbReference>
<evidence type="ECO:0000313" key="2">
    <source>
        <dbReference type="Proteomes" id="UP000245206"/>
    </source>
</evidence>
<accession>A0A2P2D8T1</accession>
<keyword evidence="2" id="KW-1185">Reference proteome</keyword>
<dbReference type="AlphaFoldDB" id="A0A2P2D8T1"/>
<comment type="caution">
    <text evidence="1">The sequence shown here is derived from an EMBL/GenBank/DDBJ whole genome shotgun (WGS) entry which is preliminary data.</text>
</comment>
<name>A0A2P2D8T1_9LEPT</name>
<protein>
    <submittedName>
        <fullName evidence="1">Uncharacterized protein</fullName>
    </submittedName>
</protein>
<evidence type="ECO:0000313" key="1">
    <source>
        <dbReference type="EMBL" id="GBF41030.1"/>
    </source>
</evidence>
<dbReference type="EMBL" id="BFAZ01000002">
    <property type="protein sequence ID" value="GBF41030.1"/>
    <property type="molecule type" value="Genomic_DNA"/>
</dbReference>